<evidence type="ECO:0000313" key="4">
    <source>
        <dbReference type="Proteomes" id="UP000515344"/>
    </source>
</evidence>
<dbReference type="PANTHER" id="PTHR34220">
    <property type="entry name" value="SENSOR HISTIDINE KINASE YPDA"/>
    <property type="match status" value="1"/>
</dbReference>
<keyword evidence="3" id="KW-0808">Transferase</keyword>
<dbReference type="InterPro" id="IPR029016">
    <property type="entry name" value="GAF-like_dom_sf"/>
</dbReference>
<dbReference type="AlphaFoldDB" id="A0A7G5XH34"/>
<dbReference type="RefSeq" id="WP_182803277.1">
    <property type="nucleotide sequence ID" value="NZ_CP060007.1"/>
</dbReference>
<dbReference type="InterPro" id="IPR010559">
    <property type="entry name" value="Sig_transdc_His_kin_internal"/>
</dbReference>
<dbReference type="GO" id="GO:0000155">
    <property type="term" value="F:phosphorelay sensor kinase activity"/>
    <property type="evidence" value="ECO:0007669"/>
    <property type="project" value="InterPro"/>
</dbReference>
<evidence type="ECO:0000259" key="2">
    <source>
        <dbReference type="SMART" id="SM00065"/>
    </source>
</evidence>
<dbReference type="Gene3D" id="3.30.565.10">
    <property type="entry name" value="Histidine kinase-like ATPase, C-terminal domain"/>
    <property type="match status" value="1"/>
</dbReference>
<keyword evidence="3" id="KW-0418">Kinase</keyword>
<dbReference type="InterPro" id="IPR011047">
    <property type="entry name" value="Quinoprotein_ADH-like_sf"/>
</dbReference>
<dbReference type="InterPro" id="IPR003018">
    <property type="entry name" value="GAF"/>
</dbReference>
<evidence type="ECO:0000256" key="1">
    <source>
        <dbReference type="SAM" id="Phobius"/>
    </source>
</evidence>
<keyword evidence="1" id="KW-1133">Transmembrane helix</keyword>
<organism evidence="3 4">
    <name type="scientific">Lacibacter sediminis</name>
    <dbReference type="NCBI Taxonomy" id="2760713"/>
    <lineage>
        <taxon>Bacteria</taxon>
        <taxon>Pseudomonadati</taxon>
        <taxon>Bacteroidota</taxon>
        <taxon>Chitinophagia</taxon>
        <taxon>Chitinophagales</taxon>
        <taxon>Chitinophagaceae</taxon>
        <taxon>Lacibacter</taxon>
    </lineage>
</organism>
<dbReference type="Pfam" id="PF07495">
    <property type="entry name" value="Y_Y_Y"/>
    <property type="match status" value="1"/>
</dbReference>
<keyword evidence="1" id="KW-0472">Membrane</keyword>
<dbReference type="Pfam" id="PF06580">
    <property type="entry name" value="His_kinase"/>
    <property type="match status" value="1"/>
</dbReference>
<sequence length="1212" mass="138935">MLYCITTAQFRSTDFTLYSIENGLSSNLLTSIVQDEQGYLWIGSANGLNRFDGNQFVQYHQGTDKQSIPDENIRLLKWFKPGTLAVATNTGLQVINTRTRQSKDIFIQTTFKEYAFKYNDVFDVATDDKKHVFILTRSGFYHFDQNDKLLFRFDNYKTEKDQSAYFIFGQLLLYYSGNELLLSTSEGVFLYNISKKQLQKLQPGADHGVPFVADMPREVASVRQTDNDGYFIFKVQSDSIIYINTNSKKGTVSTAPNKTINSEFNWRTNLFRYNDTTYFVTSRTNGFYKIILQPKTGKLTLYPEKYLADYFCAGFLKDKQGRLWITTSSGLLKQNLINNSVTSKLIPQEVLQYAPAATISFVYVAGNRLYVGCRREGGLLVFEKNTLGFIKKISFKKHGTISDDIINITHPGGDTLFIGTNGPLCWFNMKTNETGICELEKWTNTNWVSSQFKDRDGNVWITSNANRVYYYHSMLKKFYLKTMDHPYMAKLLISNIITEDTAGHIWLGGQGLCRINRLTHQPDFFVDTFPEIRFPRKAVLGLYCDGNNKLWFGNISNGLIGYSIGENTFEHYTAQNKLPSNNIYTTGINNNMLWMGSESGIAAIDLTSKQISSFDKDDGFPLQAVTSVNFYHDKQTNYLYSGFGTAIVRFSSDSLLYTTAPPQLFIESIRFNNDSSVYLPGSSFVTDYQNNDFTIRIGSVYFYKKISSFLLSYRILNSRDSSWKAITGSEINFNNLPPGKYDFEIKMSAKNERWPAQVKQFNLTVKSPFWETPWFIALMSVLIALFGYMFYRWRIYYIQKAESEKARMQELRAEKYKTQFELEQISNYFSLSLVDKKNTDDVLWDVAKNLIGRMGCEDCMIYLWNNDKTKMQQRAGYGNKNSPEKLAENLFEVEMGQGVVGYVMQTKEPVIIADTRTDKRYRVDDMKRLSEICVPIIHEGELMGIIDSENSNLNHFKERDLQIMTTIATLTGNKIKQVESEQVLAVKKKELAATNEHLAEAQLSALQAQMNPHFVFNALNSIKRMILDDEKDKASRYLSKFAQLIRLTLNHSRETFVTLRENVEYLNAYLEMEQLRFKDSFNATVKVDAAVDDEETFIPSLMIQPLVENAVWHGLLHKEGKKKITVRFSANGPYIICSIEDNGIGIRRSEANKNLQHAAYKSVGLDNLRNRIAIMNEKFDMDCSLTITDLSETDAAVTGTLAVLKFKNRDLV</sequence>
<accession>A0A7G5XH34</accession>
<dbReference type="Proteomes" id="UP000515344">
    <property type="component" value="Chromosome"/>
</dbReference>
<dbReference type="InterPro" id="IPR011123">
    <property type="entry name" value="Y_Y_Y"/>
</dbReference>
<dbReference type="SUPFAM" id="SSF50998">
    <property type="entry name" value="Quinoprotein alcohol dehydrogenase-like"/>
    <property type="match status" value="1"/>
</dbReference>
<dbReference type="InterPro" id="IPR011110">
    <property type="entry name" value="Reg_prop"/>
</dbReference>
<dbReference type="SUPFAM" id="SSF55781">
    <property type="entry name" value="GAF domain-like"/>
    <property type="match status" value="1"/>
</dbReference>
<dbReference type="EMBL" id="CP060007">
    <property type="protein sequence ID" value="QNA44787.1"/>
    <property type="molecule type" value="Genomic_DNA"/>
</dbReference>
<name>A0A7G5XH34_9BACT</name>
<dbReference type="Pfam" id="PF01590">
    <property type="entry name" value="GAF"/>
    <property type="match status" value="1"/>
</dbReference>
<dbReference type="Pfam" id="PF07494">
    <property type="entry name" value="Reg_prop"/>
    <property type="match status" value="1"/>
</dbReference>
<evidence type="ECO:0000313" key="3">
    <source>
        <dbReference type="EMBL" id="QNA44787.1"/>
    </source>
</evidence>
<dbReference type="PANTHER" id="PTHR34220:SF7">
    <property type="entry name" value="SENSOR HISTIDINE KINASE YPDA"/>
    <property type="match status" value="1"/>
</dbReference>
<dbReference type="InterPro" id="IPR013783">
    <property type="entry name" value="Ig-like_fold"/>
</dbReference>
<dbReference type="KEGG" id="lacs:H4075_00900"/>
<gene>
    <name evidence="3" type="ORF">H4075_00900</name>
</gene>
<dbReference type="SUPFAM" id="SSF55874">
    <property type="entry name" value="ATPase domain of HSP90 chaperone/DNA topoisomerase II/histidine kinase"/>
    <property type="match status" value="1"/>
</dbReference>
<dbReference type="SUPFAM" id="SSF63829">
    <property type="entry name" value="Calcium-dependent phosphotriesterase"/>
    <property type="match status" value="2"/>
</dbReference>
<dbReference type="SMART" id="SM00065">
    <property type="entry name" value="GAF"/>
    <property type="match status" value="1"/>
</dbReference>
<dbReference type="InterPro" id="IPR015943">
    <property type="entry name" value="WD40/YVTN_repeat-like_dom_sf"/>
</dbReference>
<dbReference type="GO" id="GO:0016020">
    <property type="term" value="C:membrane"/>
    <property type="evidence" value="ECO:0007669"/>
    <property type="project" value="InterPro"/>
</dbReference>
<dbReference type="Gene3D" id="2.130.10.10">
    <property type="entry name" value="YVTN repeat-like/Quinoprotein amine dehydrogenase"/>
    <property type="match status" value="2"/>
</dbReference>
<dbReference type="Gene3D" id="3.30.450.40">
    <property type="match status" value="1"/>
</dbReference>
<keyword evidence="4" id="KW-1185">Reference proteome</keyword>
<protein>
    <submittedName>
        <fullName evidence="3">Histidine kinase</fullName>
    </submittedName>
</protein>
<dbReference type="Gene3D" id="2.60.40.10">
    <property type="entry name" value="Immunoglobulins"/>
    <property type="match status" value="1"/>
</dbReference>
<dbReference type="InterPro" id="IPR050640">
    <property type="entry name" value="Bact_2-comp_sensor_kinase"/>
</dbReference>
<dbReference type="InterPro" id="IPR036890">
    <property type="entry name" value="HATPase_C_sf"/>
</dbReference>
<reference evidence="4" key="1">
    <citation type="submission" date="2020-08" db="EMBL/GenBank/DDBJ databases">
        <title>Lacibacter sp. S13-6-6 genome sequencing.</title>
        <authorList>
            <person name="Jin L."/>
        </authorList>
    </citation>
    <scope>NUCLEOTIDE SEQUENCE [LARGE SCALE GENOMIC DNA]</scope>
    <source>
        <strain evidence="4">S13-6-6</strain>
    </source>
</reference>
<feature type="transmembrane region" description="Helical" evidence="1">
    <location>
        <begin position="774"/>
        <end position="791"/>
    </location>
</feature>
<proteinExistence type="predicted"/>
<keyword evidence="1" id="KW-0812">Transmembrane</keyword>
<feature type="domain" description="GAF" evidence="2">
    <location>
        <begin position="838"/>
        <end position="985"/>
    </location>
</feature>